<evidence type="ECO:0000313" key="4">
    <source>
        <dbReference type="Proteomes" id="UP000240493"/>
    </source>
</evidence>
<keyword evidence="2" id="KW-1133">Transmembrane helix</keyword>
<feature type="transmembrane region" description="Helical" evidence="2">
    <location>
        <begin position="51"/>
        <end position="70"/>
    </location>
</feature>
<name>A0A2T3ZN58_TRIA4</name>
<dbReference type="AlphaFoldDB" id="A0A2T3ZN58"/>
<dbReference type="Proteomes" id="UP000240493">
    <property type="component" value="Unassembled WGS sequence"/>
</dbReference>
<evidence type="ECO:0000313" key="3">
    <source>
        <dbReference type="EMBL" id="PTB46232.1"/>
    </source>
</evidence>
<sequence length="107" mass="12341">MSWSVPAMGSKKLDGISDQSSVKPDYQSHRTPPIDQYEESKTPRPDFRHDGARILVLVLVSILLPLANVFRDSAFRARAAYRRPMHYWLLEKREEREAICGLNKCLL</sequence>
<keyword evidence="2" id="KW-0812">Transmembrane</keyword>
<protein>
    <submittedName>
        <fullName evidence="3">Uncharacterized protein</fullName>
    </submittedName>
</protein>
<proteinExistence type="predicted"/>
<dbReference type="EMBL" id="KZ679256">
    <property type="protein sequence ID" value="PTB46232.1"/>
    <property type="molecule type" value="Genomic_DNA"/>
</dbReference>
<feature type="region of interest" description="Disordered" evidence="1">
    <location>
        <begin position="1"/>
        <end position="45"/>
    </location>
</feature>
<evidence type="ECO:0000256" key="2">
    <source>
        <dbReference type="SAM" id="Phobius"/>
    </source>
</evidence>
<keyword evidence="4" id="KW-1185">Reference proteome</keyword>
<evidence type="ECO:0000256" key="1">
    <source>
        <dbReference type="SAM" id="MobiDB-lite"/>
    </source>
</evidence>
<gene>
    <name evidence="3" type="ORF">M441DRAFT_211349</name>
</gene>
<keyword evidence="2" id="KW-0472">Membrane</keyword>
<organism evidence="3 4">
    <name type="scientific">Trichoderma asperellum (strain ATCC 204424 / CBS 433.97 / NBRC 101777)</name>
    <dbReference type="NCBI Taxonomy" id="1042311"/>
    <lineage>
        <taxon>Eukaryota</taxon>
        <taxon>Fungi</taxon>
        <taxon>Dikarya</taxon>
        <taxon>Ascomycota</taxon>
        <taxon>Pezizomycotina</taxon>
        <taxon>Sordariomycetes</taxon>
        <taxon>Hypocreomycetidae</taxon>
        <taxon>Hypocreales</taxon>
        <taxon>Hypocreaceae</taxon>
        <taxon>Trichoderma</taxon>
    </lineage>
</organism>
<reference evidence="3 4" key="1">
    <citation type="submission" date="2016-07" db="EMBL/GenBank/DDBJ databases">
        <title>Multiple horizontal gene transfer events from other fungi enriched the ability of initially mycotrophic Trichoderma (Ascomycota) to feed on dead plant biomass.</title>
        <authorList>
            <consortium name="DOE Joint Genome Institute"/>
            <person name="Aerts A."/>
            <person name="Atanasova L."/>
            <person name="Chenthamara K."/>
            <person name="Zhang J."/>
            <person name="Grujic M."/>
            <person name="Henrissat B."/>
            <person name="Kuo A."/>
            <person name="Salamov A."/>
            <person name="Lipzen A."/>
            <person name="Labutti K."/>
            <person name="Barry K."/>
            <person name="Miao Y."/>
            <person name="Rahimi M.J."/>
            <person name="Shen Q."/>
            <person name="Grigoriev I.V."/>
            <person name="Kubicek C.P."/>
            <person name="Druzhinina I.S."/>
        </authorList>
    </citation>
    <scope>NUCLEOTIDE SEQUENCE [LARGE SCALE GENOMIC DNA]</scope>
    <source>
        <strain evidence="3 4">CBS 433.97</strain>
    </source>
</reference>
<accession>A0A2T3ZN58</accession>